<dbReference type="RefSeq" id="WP_208010399.1">
    <property type="nucleotide sequence ID" value="NZ_CP071796.1"/>
</dbReference>
<keyword evidence="2" id="KW-0378">Hydrolase</keyword>
<dbReference type="PANTHER" id="PTHR42988:SF2">
    <property type="entry name" value="CYCLIC NUCLEOTIDE PHOSPHODIESTERASE CBUA0032-RELATED"/>
    <property type="match status" value="1"/>
</dbReference>
<dbReference type="Gene3D" id="3.60.21.10">
    <property type="match status" value="1"/>
</dbReference>
<dbReference type="AlphaFoldDB" id="A0A975H4L9"/>
<dbReference type="InterPro" id="IPR050884">
    <property type="entry name" value="CNP_phosphodiesterase-III"/>
</dbReference>
<keyword evidence="1" id="KW-0479">Metal-binding</keyword>
<evidence type="ECO:0000256" key="4">
    <source>
        <dbReference type="ARBA" id="ARBA00025742"/>
    </source>
</evidence>
<name>A0A975H4L9_9BURK</name>
<keyword evidence="3" id="KW-0408">Iron</keyword>
<evidence type="ECO:0000256" key="1">
    <source>
        <dbReference type="ARBA" id="ARBA00022723"/>
    </source>
</evidence>
<dbReference type="Pfam" id="PF00149">
    <property type="entry name" value="Metallophos"/>
    <property type="match status" value="1"/>
</dbReference>
<reference evidence="6" key="1">
    <citation type="submission" date="2021-03" db="EMBL/GenBank/DDBJ databases">
        <title>Ottowia sp. 27C isolated from the cloaca of a Giant Asian pond turtle (Heosemys grandis).</title>
        <authorList>
            <person name="Spergser J."/>
            <person name="Busse H.-J."/>
        </authorList>
    </citation>
    <scope>NUCLEOTIDE SEQUENCE</scope>
    <source>
        <strain evidence="6">27C</strain>
    </source>
</reference>
<feature type="domain" description="Calcineurin-like phosphoesterase" evidence="5">
    <location>
        <begin position="1"/>
        <end position="205"/>
    </location>
</feature>
<dbReference type="GO" id="GO:0016787">
    <property type="term" value="F:hydrolase activity"/>
    <property type="evidence" value="ECO:0007669"/>
    <property type="project" value="UniProtKB-KW"/>
</dbReference>
<dbReference type="GO" id="GO:0046872">
    <property type="term" value="F:metal ion binding"/>
    <property type="evidence" value="ECO:0007669"/>
    <property type="project" value="UniProtKB-KW"/>
</dbReference>
<evidence type="ECO:0000313" key="6">
    <source>
        <dbReference type="EMBL" id="QTD46500.1"/>
    </source>
</evidence>
<evidence type="ECO:0000259" key="5">
    <source>
        <dbReference type="Pfam" id="PF00149"/>
    </source>
</evidence>
<dbReference type="InterPro" id="IPR004843">
    <property type="entry name" value="Calcineurin-like_PHP"/>
</dbReference>
<proteinExistence type="inferred from homology"/>
<gene>
    <name evidence="6" type="ORF">J1M35_06355</name>
</gene>
<organism evidence="6 7">
    <name type="scientific">Ottowia testudinis</name>
    <dbReference type="NCBI Taxonomy" id="2816950"/>
    <lineage>
        <taxon>Bacteria</taxon>
        <taxon>Pseudomonadati</taxon>
        <taxon>Pseudomonadota</taxon>
        <taxon>Betaproteobacteria</taxon>
        <taxon>Burkholderiales</taxon>
        <taxon>Comamonadaceae</taxon>
        <taxon>Ottowia</taxon>
    </lineage>
</organism>
<dbReference type="InterPro" id="IPR029052">
    <property type="entry name" value="Metallo-depent_PP-like"/>
</dbReference>
<dbReference type="EMBL" id="CP071796">
    <property type="protein sequence ID" value="QTD46500.1"/>
    <property type="molecule type" value="Genomic_DNA"/>
</dbReference>
<comment type="similarity">
    <text evidence="4">Belongs to the cyclic nucleotide phosphodiesterase class-III family.</text>
</comment>
<evidence type="ECO:0000256" key="3">
    <source>
        <dbReference type="ARBA" id="ARBA00023004"/>
    </source>
</evidence>
<dbReference type="Proteomes" id="UP000663903">
    <property type="component" value="Chromosome"/>
</dbReference>
<sequence>MLIAHLTDTHIGLDPGALAGRIDPAAALRRALAHVRGLAVTPDVLLLSGDLTESGQQADYRALRTLFDQELPGHRPRVLAIAGNHDLTPLARQCLADWMPAPAGAPAGLACVLAEQGGLHFIGLDTVVAHQPHGELGAAQLDWLARTLHALAGQPVVLFMHHPPLVTGIAAMDDCGLLEGRAELARLVAAHGGVQLIAAGHMHRPILGALGGAPVVVAPSTSHQLELDLRQNAPLAVRLEPPMIGLYRWTPQDGIACHFSHVQTFDGPFPI</sequence>
<dbReference type="KEGG" id="otd:J1M35_06355"/>
<keyword evidence="7" id="KW-1185">Reference proteome</keyword>
<protein>
    <submittedName>
        <fullName evidence="6">Metallophosphoesterase</fullName>
    </submittedName>
</protein>
<dbReference type="PANTHER" id="PTHR42988">
    <property type="entry name" value="PHOSPHOHYDROLASE"/>
    <property type="match status" value="1"/>
</dbReference>
<dbReference type="SUPFAM" id="SSF56300">
    <property type="entry name" value="Metallo-dependent phosphatases"/>
    <property type="match status" value="1"/>
</dbReference>
<evidence type="ECO:0000256" key="2">
    <source>
        <dbReference type="ARBA" id="ARBA00022801"/>
    </source>
</evidence>
<accession>A0A975H4L9</accession>
<evidence type="ECO:0000313" key="7">
    <source>
        <dbReference type="Proteomes" id="UP000663903"/>
    </source>
</evidence>